<organism evidence="1">
    <name type="scientific">bioreactor metagenome</name>
    <dbReference type="NCBI Taxonomy" id="1076179"/>
    <lineage>
        <taxon>unclassified sequences</taxon>
        <taxon>metagenomes</taxon>
        <taxon>ecological metagenomes</taxon>
    </lineage>
</organism>
<dbReference type="EMBL" id="VSSQ01015341">
    <property type="protein sequence ID" value="MPM55588.1"/>
    <property type="molecule type" value="Genomic_DNA"/>
</dbReference>
<evidence type="ECO:0000313" key="1">
    <source>
        <dbReference type="EMBL" id="MPM55588.1"/>
    </source>
</evidence>
<name>A0A645AS47_9ZZZZ</name>
<reference evidence="1" key="1">
    <citation type="submission" date="2019-08" db="EMBL/GenBank/DDBJ databases">
        <authorList>
            <person name="Kucharzyk K."/>
            <person name="Murdoch R.W."/>
            <person name="Higgins S."/>
            <person name="Loffler F."/>
        </authorList>
    </citation>
    <scope>NUCLEOTIDE SEQUENCE</scope>
</reference>
<comment type="caution">
    <text evidence="1">The sequence shown here is derived from an EMBL/GenBank/DDBJ whole genome shotgun (WGS) entry which is preliminary data.</text>
</comment>
<gene>
    <name evidence="1" type="ORF">SDC9_102385</name>
</gene>
<protein>
    <submittedName>
        <fullName evidence="1">Uncharacterized protein</fullName>
    </submittedName>
</protein>
<sequence length="86" mass="9666">MEVPVGYLRKASRKRLPYGGFQLVVHCTCNRLGHIGGVSVCHLFRAPHQDYIIHSGTNRADRHAQCKRAGRAGTFRTDGWNSSFQL</sequence>
<proteinExistence type="predicted"/>
<dbReference type="AlphaFoldDB" id="A0A645AS47"/>
<accession>A0A645AS47</accession>